<dbReference type="InterPro" id="IPR000608">
    <property type="entry name" value="UBC"/>
</dbReference>
<keyword evidence="2" id="KW-0833">Ubl conjugation pathway</keyword>
<feature type="compositionally biased region" description="Low complexity" evidence="3">
    <location>
        <begin position="64"/>
        <end position="77"/>
    </location>
</feature>
<dbReference type="EMBL" id="CP086717">
    <property type="protein sequence ID" value="WOO82167.1"/>
    <property type="molecule type" value="Genomic_DNA"/>
</dbReference>
<keyword evidence="1" id="KW-0808">Transferase</keyword>
<feature type="domain" description="UBC core" evidence="5">
    <location>
        <begin position="682"/>
        <end position="842"/>
    </location>
</feature>
<dbReference type="Proteomes" id="UP000827549">
    <property type="component" value="Chromosome 4"/>
</dbReference>
<name>A0AAF1BJ04_9TREE</name>
<evidence type="ECO:0000259" key="4">
    <source>
        <dbReference type="PROSITE" id="PS50030"/>
    </source>
</evidence>
<protein>
    <submittedName>
        <fullName evidence="6">Baculoviral IAP repeat-containing protein 6</fullName>
    </submittedName>
</protein>
<organism evidence="6 7">
    <name type="scientific">Vanrija pseudolonga</name>
    <dbReference type="NCBI Taxonomy" id="143232"/>
    <lineage>
        <taxon>Eukaryota</taxon>
        <taxon>Fungi</taxon>
        <taxon>Dikarya</taxon>
        <taxon>Basidiomycota</taxon>
        <taxon>Agaricomycotina</taxon>
        <taxon>Tremellomycetes</taxon>
        <taxon>Trichosporonales</taxon>
        <taxon>Trichosporonaceae</taxon>
        <taxon>Vanrija</taxon>
    </lineage>
</organism>
<dbReference type="SMART" id="SM00165">
    <property type="entry name" value="UBA"/>
    <property type="match status" value="1"/>
</dbReference>
<feature type="compositionally biased region" description="Acidic residues" evidence="3">
    <location>
        <begin position="342"/>
        <end position="353"/>
    </location>
</feature>
<evidence type="ECO:0000256" key="3">
    <source>
        <dbReference type="SAM" id="MobiDB-lite"/>
    </source>
</evidence>
<dbReference type="GeneID" id="87808897"/>
<dbReference type="CDD" id="cd23810">
    <property type="entry name" value="UBCc_BIRC6"/>
    <property type="match status" value="1"/>
</dbReference>
<keyword evidence="7" id="KW-1185">Reference proteome</keyword>
<gene>
    <name evidence="6" type="primary">Birc6_1</name>
    <name evidence="6" type="ORF">LOC62_04G005669</name>
</gene>
<feature type="region of interest" description="Disordered" evidence="3">
    <location>
        <begin position="341"/>
        <end position="382"/>
    </location>
</feature>
<dbReference type="PANTHER" id="PTHR46116:SF15">
    <property type="entry name" value="(E3-INDEPENDENT) E2 UBIQUITIN-CONJUGATING ENZYME"/>
    <property type="match status" value="1"/>
</dbReference>
<dbReference type="SUPFAM" id="SSF46934">
    <property type="entry name" value="UBA-like"/>
    <property type="match status" value="1"/>
</dbReference>
<evidence type="ECO:0000313" key="6">
    <source>
        <dbReference type="EMBL" id="WOO82167.1"/>
    </source>
</evidence>
<dbReference type="AlphaFoldDB" id="A0AAF1BJ04"/>
<feature type="compositionally biased region" description="Acidic residues" evidence="3">
    <location>
        <begin position="78"/>
        <end position="108"/>
    </location>
</feature>
<dbReference type="SMART" id="SM00212">
    <property type="entry name" value="UBCc"/>
    <property type="match status" value="1"/>
</dbReference>
<dbReference type="Gene3D" id="1.10.8.10">
    <property type="entry name" value="DNA helicase RuvA subunit, C-terminal domain"/>
    <property type="match status" value="1"/>
</dbReference>
<evidence type="ECO:0000256" key="2">
    <source>
        <dbReference type="ARBA" id="ARBA00022786"/>
    </source>
</evidence>
<feature type="region of interest" description="Disordered" evidence="3">
    <location>
        <begin position="38"/>
        <end position="115"/>
    </location>
</feature>
<dbReference type="RefSeq" id="XP_062628199.1">
    <property type="nucleotide sequence ID" value="XM_062772216.1"/>
</dbReference>
<reference evidence="6" key="1">
    <citation type="submission" date="2023-10" db="EMBL/GenBank/DDBJ databases">
        <authorList>
            <person name="Noh H."/>
        </authorList>
    </citation>
    <scope>NUCLEOTIDE SEQUENCE</scope>
    <source>
        <strain evidence="6">DUCC4014</strain>
    </source>
</reference>
<dbReference type="PROSITE" id="PS50127">
    <property type="entry name" value="UBC_2"/>
    <property type="match status" value="1"/>
</dbReference>
<dbReference type="Gene3D" id="3.10.110.10">
    <property type="entry name" value="Ubiquitin Conjugating Enzyme"/>
    <property type="match status" value="1"/>
</dbReference>
<feature type="domain" description="UBA" evidence="4">
    <location>
        <begin position="1"/>
        <end position="41"/>
    </location>
</feature>
<dbReference type="InterPro" id="IPR015940">
    <property type="entry name" value="UBA"/>
</dbReference>
<accession>A0AAF1BJ04</accession>
<evidence type="ECO:0000259" key="5">
    <source>
        <dbReference type="PROSITE" id="PS50127"/>
    </source>
</evidence>
<dbReference type="InterPro" id="IPR016135">
    <property type="entry name" value="UBQ-conjugating_enzyme/RWD"/>
</dbReference>
<feature type="compositionally biased region" description="Acidic residues" evidence="3">
    <location>
        <begin position="42"/>
        <end position="54"/>
    </location>
</feature>
<evidence type="ECO:0000313" key="7">
    <source>
        <dbReference type="Proteomes" id="UP000827549"/>
    </source>
</evidence>
<dbReference type="SUPFAM" id="SSF54495">
    <property type="entry name" value="UBC-like"/>
    <property type="match status" value="1"/>
</dbReference>
<dbReference type="Pfam" id="PF00179">
    <property type="entry name" value="UQ_con"/>
    <property type="match status" value="1"/>
</dbReference>
<dbReference type="PROSITE" id="PS50030">
    <property type="entry name" value="UBA"/>
    <property type="match status" value="1"/>
</dbReference>
<dbReference type="PANTHER" id="PTHR46116">
    <property type="entry name" value="(E3-INDEPENDENT) E2 UBIQUITIN-CONJUGATING ENZYME"/>
    <property type="match status" value="1"/>
</dbReference>
<dbReference type="InterPro" id="IPR009060">
    <property type="entry name" value="UBA-like_sf"/>
</dbReference>
<dbReference type="GO" id="GO:0061631">
    <property type="term" value="F:ubiquitin conjugating enzyme activity"/>
    <property type="evidence" value="ECO:0007669"/>
    <property type="project" value="TreeGrafter"/>
</dbReference>
<proteinExistence type="predicted"/>
<evidence type="ECO:0000256" key="1">
    <source>
        <dbReference type="ARBA" id="ARBA00022679"/>
    </source>
</evidence>
<sequence>MTGNAALAQLMDMGIPIGRAKAALQRSKGDAMTAAERVFSGEFDDIPSDDEDDGDQRTGLQTPEEGSSSRATAAAAMSDDEEDGYDDILMDDDEDDGGYDDFHFEDDGEHAPQDVDPYAGIFFSKDRTEHLIETVPRPVFLDMPLSSGAAGGPSVRKERVRILSRGEWMSGCPEGNEQSFLFQLYELLAEGALPCANGCGHKFPRSPEQFFALFSSFPAYTAHLADLIEVRCPDCDHMTCRACGELVNVGSNGKGKGKTHRWSINADGEIESLLHCLNLQVRDGGTERRSPNQGVIIGVGLHMIEEGFSAVPAPPTPEKDEAHPPKKRKVKKLISKFVLGGNDDEMSDSDASESDSPAFFGGGTGRGRSSAKGTGYSGTQNEDVSASAEPLADVLQRSGQIAAERAQALNDSKTATLLSQVQVYLPALNRRSGPRASDHLVHPTALAHLRRRSGFVNDLLRNDSLMDMSNRGTLYRALFDWLEIVSSHESLASMLAMPQMRPMRTEPGPDRDSVSVVYEGGPSPRELLESVVIQATSALKGLTATAAKEEEKAVDLTQSVNALDIVQPPVVVDEEDQNGSLQAFCERIVQSAATIDRLLIDTKGEEFVKRMRETLPRLHTAVEVQESADATNDAIIKIYEEWARKVRFQYTDLINPNDPGKENYFHCYNEQIKKLVGMDAPKRSLAIAKELAILTTSLPSAWHSSIFLRVDDARVDCIKAMIIGPEGTPYENGCFIFDIFLPLEYNIKCPSVKSMTTNGGKYRYNPNLYNDGKVCLSLLGTWSGPGWVSGKSTLLQVLISIQSLILSEEPYLNEPGWANQAGTTASKQYSANVRRMVIEDAMGNNLANPPFPFENEIKTHFRLKADVIRAQLDRWKAIDDGKVTSFDSYSSVQQTIAATSQDGGSRGGTFDTTSKRLRGLLDALKPPPPTPASAAAVAAVKRTNPFRGAKKGGK</sequence>